<dbReference type="InterPro" id="IPR011990">
    <property type="entry name" value="TPR-like_helical_dom_sf"/>
</dbReference>
<sequence length="526" mass="56480">MAHRRGPGFRLLPYTLCAVLSAQSWPTFHSAYQDGLAAQARGDHALAVKAFQRAAAMEPRPGERVHTYGLNFLPIYHPYLRLAESALALGDAATAERALAESERLGLEPPRPREALRARLRALQTPPTPAKRTDVAPPPEVQRPASPRADPPATPRTRPQAALRDPAPAPDLPAPQARPQPRPTPAPVLRAAAPVPERPVPPAPATPAPTPVPRPRPARWPWPLGAFAGLLLAGGWFVTRRRPPARPPEPAPPIPEDADDPNLGRSFGPYRAQAVLGRGGTATAYRGVHRETGQEVALKVPHPHLARDPEFLARFRREAALGALLDHPGLVRILDPGPDTGTPWLAMPFVPGTTLEARLRGGPLPLPEALRTAEEVAAALAYAHDRGVVHRDLKPANIMLAQAGAVVMDLGIARLQGSGKQTSVFMGTPTYSAPESISHPSVGPAADRYALGLVLFEMLAGHPPFQGENPFQVFEAHRFDPLPDLDALRPGLPPGVQALVEALCAKDPEARPGDAEILARLRNLRR</sequence>
<dbReference type="GO" id="GO:0005524">
    <property type="term" value="F:ATP binding"/>
    <property type="evidence" value="ECO:0007669"/>
    <property type="project" value="UniProtKB-UniRule"/>
</dbReference>
<feature type="binding site" evidence="5">
    <location>
        <position position="299"/>
    </location>
    <ligand>
        <name>ATP</name>
        <dbReference type="ChEBI" id="CHEBI:30616"/>
    </ligand>
</feature>
<evidence type="ECO:0000313" key="9">
    <source>
        <dbReference type="Proteomes" id="UP001228113"/>
    </source>
</evidence>
<reference evidence="8" key="1">
    <citation type="journal article" date="2023" name="Int. J. Syst. Evol. Microbiol.">
        <title>Mesoterricola silvestris gen. nov., sp. nov., Mesoterricola sediminis sp. nov., Geothrix oryzae sp. nov., Geothrix edaphica sp. nov., Geothrix rubra sp. nov., and Geothrix limicola sp. nov., six novel members of Acidobacteriota isolated from soils.</title>
        <authorList>
            <person name="Itoh H."/>
            <person name="Sugisawa Y."/>
            <person name="Mise K."/>
            <person name="Xu Z."/>
            <person name="Kuniyasu M."/>
            <person name="Ushijima N."/>
            <person name="Kawano K."/>
            <person name="Kobayashi E."/>
            <person name="Shiratori Y."/>
            <person name="Masuda Y."/>
            <person name="Senoo K."/>
        </authorList>
    </citation>
    <scope>NUCLEOTIDE SEQUENCE</scope>
    <source>
        <strain evidence="8">W786</strain>
    </source>
</reference>
<evidence type="ECO:0000256" key="4">
    <source>
        <dbReference type="ARBA" id="ARBA00022840"/>
    </source>
</evidence>
<proteinExistence type="predicted"/>
<organism evidence="8 9">
    <name type="scientific">Mesoterricola sediminis</name>
    <dbReference type="NCBI Taxonomy" id="2927980"/>
    <lineage>
        <taxon>Bacteria</taxon>
        <taxon>Pseudomonadati</taxon>
        <taxon>Acidobacteriota</taxon>
        <taxon>Holophagae</taxon>
        <taxon>Holophagales</taxon>
        <taxon>Holophagaceae</taxon>
        <taxon>Mesoterricola</taxon>
    </lineage>
</organism>
<dbReference type="InterPro" id="IPR000719">
    <property type="entry name" value="Prot_kinase_dom"/>
</dbReference>
<feature type="region of interest" description="Disordered" evidence="6">
    <location>
        <begin position="194"/>
        <end position="213"/>
    </location>
</feature>
<accession>A0AA48GVY0</accession>
<keyword evidence="1" id="KW-0808">Transferase</keyword>
<dbReference type="Proteomes" id="UP001228113">
    <property type="component" value="Chromosome"/>
</dbReference>
<evidence type="ECO:0000256" key="5">
    <source>
        <dbReference type="PROSITE-ProRule" id="PRU10141"/>
    </source>
</evidence>
<dbReference type="PANTHER" id="PTHR43289">
    <property type="entry name" value="MITOGEN-ACTIVATED PROTEIN KINASE KINASE KINASE 20-RELATED"/>
    <property type="match status" value="1"/>
</dbReference>
<keyword evidence="2 5" id="KW-0547">Nucleotide-binding</keyword>
<dbReference type="GO" id="GO:0004674">
    <property type="term" value="F:protein serine/threonine kinase activity"/>
    <property type="evidence" value="ECO:0007669"/>
    <property type="project" value="TreeGrafter"/>
</dbReference>
<dbReference type="CDD" id="cd14014">
    <property type="entry name" value="STKc_PknB_like"/>
    <property type="match status" value="1"/>
</dbReference>
<dbReference type="PROSITE" id="PS00108">
    <property type="entry name" value="PROTEIN_KINASE_ST"/>
    <property type="match status" value="1"/>
</dbReference>
<feature type="domain" description="Protein kinase" evidence="7">
    <location>
        <begin position="270"/>
        <end position="526"/>
    </location>
</feature>
<gene>
    <name evidence="8" type="ORF">METESE_03480</name>
</gene>
<evidence type="ECO:0000256" key="3">
    <source>
        <dbReference type="ARBA" id="ARBA00022777"/>
    </source>
</evidence>
<dbReference type="PROSITE" id="PS00107">
    <property type="entry name" value="PROTEIN_KINASE_ATP"/>
    <property type="match status" value="1"/>
</dbReference>
<dbReference type="AlphaFoldDB" id="A0AA48GVY0"/>
<feature type="compositionally biased region" description="Pro residues" evidence="6">
    <location>
        <begin position="245"/>
        <end position="255"/>
    </location>
</feature>
<evidence type="ECO:0000256" key="2">
    <source>
        <dbReference type="ARBA" id="ARBA00022741"/>
    </source>
</evidence>
<feature type="region of interest" description="Disordered" evidence="6">
    <location>
        <begin position="241"/>
        <end position="263"/>
    </location>
</feature>
<dbReference type="Gene3D" id="1.25.40.10">
    <property type="entry name" value="Tetratricopeptide repeat domain"/>
    <property type="match status" value="1"/>
</dbReference>
<dbReference type="InterPro" id="IPR011009">
    <property type="entry name" value="Kinase-like_dom_sf"/>
</dbReference>
<dbReference type="RefSeq" id="WP_316410953.1">
    <property type="nucleotide sequence ID" value="NZ_AP027081.1"/>
</dbReference>
<evidence type="ECO:0000256" key="6">
    <source>
        <dbReference type="SAM" id="MobiDB-lite"/>
    </source>
</evidence>
<evidence type="ECO:0000256" key="1">
    <source>
        <dbReference type="ARBA" id="ARBA00022679"/>
    </source>
</evidence>
<dbReference type="Gene3D" id="1.10.510.10">
    <property type="entry name" value="Transferase(Phosphotransferase) domain 1"/>
    <property type="match status" value="1"/>
</dbReference>
<evidence type="ECO:0000313" key="8">
    <source>
        <dbReference type="EMBL" id="BDU75390.1"/>
    </source>
</evidence>
<feature type="region of interest" description="Disordered" evidence="6">
    <location>
        <begin position="122"/>
        <end position="188"/>
    </location>
</feature>
<dbReference type="Gene3D" id="3.30.200.20">
    <property type="entry name" value="Phosphorylase Kinase, domain 1"/>
    <property type="match status" value="1"/>
</dbReference>
<dbReference type="EMBL" id="AP027081">
    <property type="protein sequence ID" value="BDU75390.1"/>
    <property type="molecule type" value="Genomic_DNA"/>
</dbReference>
<dbReference type="PANTHER" id="PTHR43289:SF34">
    <property type="entry name" value="SERINE_THREONINE-PROTEIN KINASE YBDM-RELATED"/>
    <property type="match status" value="1"/>
</dbReference>
<evidence type="ECO:0000259" key="7">
    <source>
        <dbReference type="PROSITE" id="PS50011"/>
    </source>
</evidence>
<feature type="compositionally biased region" description="Low complexity" evidence="6">
    <location>
        <begin position="155"/>
        <end position="166"/>
    </location>
</feature>
<dbReference type="Pfam" id="PF00069">
    <property type="entry name" value="Pkinase"/>
    <property type="match status" value="1"/>
</dbReference>
<dbReference type="InterPro" id="IPR008271">
    <property type="entry name" value="Ser/Thr_kinase_AS"/>
</dbReference>
<dbReference type="KEGG" id="msea:METESE_03480"/>
<name>A0AA48GVY0_9BACT</name>
<keyword evidence="3" id="KW-0418">Kinase</keyword>
<dbReference type="SUPFAM" id="SSF56112">
    <property type="entry name" value="Protein kinase-like (PK-like)"/>
    <property type="match status" value="1"/>
</dbReference>
<keyword evidence="9" id="KW-1185">Reference proteome</keyword>
<feature type="compositionally biased region" description="Pro residues" evidence="6">
    <location>
        <begin position="196"/>
        <end position="213"/>
    </location>
</feature>
<protein>
    <recommendedName>
        <fullName evidence="7">Protein kinase domain-containing protein</fullName>
    </recommendedName>
</protein>
<dbReference type="PRINTS" id="PR01217">
    <property type="entry name" value="PRICHEXTENSN"/>
</dbReference>
<dbReference type="SMART" id="SM00220">
    <property type="entry name" value="S_TKc"/>
    <property type="match status" value="1"/>
</dbReference>
<dbReference type="PROSITE" id="PS50011">
    <property type="entry name" value="PROTEIN_KINASE_DOM"/>
    <property type="match status" value="1"/>
</dbReference>
<keyword evidence="4 5" id="KW-0067">ATP-binding</keyword>
<dbReference type="InterPro" id="IPR017441">
    <property type="entry name" value="Protein_kinase_ATP_BS"/>
</dbReference>
<feature type="compositionally biased region" description="Pro residues" evidence="6">
    <location>
        <begin position="167"/>
        <end position="186"/>
    </location>
</feature>